<dbReference type="InterPro" id="IPR033467">
    <property type="entry name" value="Tesmin/TSO1-like_CXC"/>
</dbReference>
<dbReference type="Pfam" id="PF03638">
    <property type="entry name" value="TCR"/>
    <property type="match status" value="2"/>
</dbReference>
<dbReference type="InterPro" id="IPR005172">
    <property type="entry name" value="CRC"/>
</dbReference>
<dbReference type="EMBL" id="JAGFBR010000019">
    <property type="protein sequence ID" value="KAH0448760.1"/>
    <property type="molecule type" value="Genomic_DNA"/>
</dbReference>
<feature type="compositionally biased region" description="Basic and acidic residues" evidence="4">
    <location>
        <begin position="331"/>
        <end position="366"/>
    </location>
</feature>
<dbReference type="PANTHER" id="PTHR12446">
    <property type="entry name" value="TESMIN/TSO1-RELATED"/>
    <property type="match status" value="1"/>
</dbReference>
<protein>
    <recommendedName>
        <fullName evidence="5">CRC domain-containing protein</fullName>
    </recommendedName>
</protein>
<sequence>MEDVSQKELVRQLDFAGAMFRVPKAMAFSGAVAEAVREFPASRMTAVPVSQSCNMESMMSINEVEDSTTKNQKQCNCRNSKCLKLYCECFASGVYCNGCSCTNCSNNVENDAVRREAIEVILERNPNAFRPKIASSPHAIRDIKDEVVELPYMVKHNKGCHCKKSGCLKKYCECFQAKILCSENCKCVDCKNFKENQATIAHVHGHHGNTHAYIPQTANAALNGAIRSSGCGFPASKKRKHPEFPFSTSVNGQSAHSLVHPLVFPSMPRVNNVKASGTARPFAAGSKVQSTGSAIQVSKLTYRSLLAGIIQPEYIRNLCSALVVQSGQAKTFDDRRLQEEKAAGREDQNKDRHALFGENNDDRQKMQDGPNISADACSNGTDVYKIIENSGSNICCIQQDGRPMSPGTLALMCDEPDLNFISSQNSRKRPRTTCEENFTELYVKQERIALMKLRDSLYELANCARMKEENILMAMRYKNSNYQIPALNKAKSCSEEPDSDRAKSINQESVADKSNFNKKELIEEKKQTYQPEVAINKGNSALITSAVNSCGSIQKEILSQLELAKSGASF</sequence>
<dbReference type="InterPro" id="IPR028307">
    <property type="entry name" value="Lin-54_fam"/>
</dbReference>
<comment type="similarity">
    <text evidence="2">Belongs to the lin-54 family.</text>
</comment>
<evidence type="ECO:0000313" key="7">
    <source>
        <dbReference type="Proteomes" id="UP000775213"/>
    </source>
</evidence>
<proteinExistence type="inferred from homology"/>
<reference evidence="6 7" key="1">
    <citation type="journal article" date="2021" name="Hortic Res">
        <title>Chromosome-scale assembly of the Dendrobium chrysotoxum genome enhances the understanding of orchid evolution.</title>
        <authorList>
            <person name="Zhang Y."/>
            <person name="Zhang G.Q."/>
            <person name="Zhang D."/>
            <person name="Liu X.D."/>
            <person name="Xu X.Y."/>
            <person name="Sun W.H."/>
            <person name="Yu X."/>
            <person name="Zhu X."/>
            <person name="Wang Z.W."/>
            <person name="Zhao X."/>
            <person name="Zhong W.Y."/>
            <person name="Chen H."/>
            <person name="Yin W.L."/>
            <person name="Huang T."/>
            <person name="Niu S.C."/>
            <person name="Liu Z.J."/>
        </authorList>
    </citation>
    <scope>NUCLEOTIDE SEQUENCE [LARGE SCALE GENOMIC DNA]</scope>
    <source>
        <strain evidence="6">Lindl</strain>
    </source>
</reference>
<keyword evidence="7" id="KW-1185">Reference proteome</keyword>
<organism evidence="6 7">
    <name type="scientific">Dendrobium chrysotoxum</name>
    <name type="common">Orchid</name>
    <dbReference type="NCBI Taxonomy" id="161865"/>
    <lineage>
        <taxon>Eukaryota</taxon>
        <taxon>Viridiplantae</taxon>
        <taxon>Streptophyta</taxon>
        <taxon>Embryophyta</taxon>
        <taxon>Tracheophyta</taxon>
        <taxon>Spermatophyta</taxon>
        <taxon>Magnoliopsida</taxon>
        <taxon>Liliopsida</taxon>
        <taxon>Asparagales</taxon>
        <taxon>Orchidaceae</taxon>
        <taxon>Epidendroideae</taxon>
        <taxon>Malaxideae</taxon>
        <taxon>Dendrobiinae</taxon>
        <taxon>Dendrobium</taxon>
    </lineage>
</organism>
<name>A0AAV7FZE0_DENCH</name>
<gene>
    <name evidence="6" type="ORF">IEQ34_022560</name>
</gene>
<dbReference type="GO" id="GO:0005634">
    <property type="term" value="C:nucleus"/>
    <property type="evidence" value="ECO:0007669"/>
    <property type="project" value="UniProtKB-SubCell"/>
</dbReference>
<keyword evidence="3" id="KW-0539">Nucleus</keyword>
<comment type="subcellular location">
    <subcellularLocation>
        <location evidence="1">Nucleus</location>
    </subcellularLocation>
</comment>
<feature type="domain" description="CRC" evidence="5">
    <location>
        <begin position="71"/>
        <end position="195"/>
    </location>
</feature>
<evidence type="ECO:0000259" key="5">
    <source>
        <dbReference type="PROSITE" id="PS51634"/>
    </source>
</evidence>
<evidence type="ECO:0000256" key="1">
    <source>
        <dbReference type="ARBA" id="ARBA00004123"/>
    </source>
</evidence>
<dbReference type="AlphaFoldDB" id="A0AAV7FZE0"/>
<evidence type="ECO:0000256" key="3">
    <source>
        <dbReference type="ARBA" id="ARBA00023242"/>
    </source>
</evidence>
<dbReference type="PANTHER" id="PTHR12446:SF34">
    <property type="entry name" value="PROTEIN LIN-54 HOMOLOG"/>
    <property type="match status" value="1"/>
</dbReference>
<dbReference type="Proteomes" id="UP000775213">
    <property type="component" value="Unassembled WGS sequence"/>
</dbReference>
<dbReference type="SMART" id="SM01114">
    <property type="entry name" value="CXC"/>
    <property type="match status" value="2"/>
</dbReference>
<comment type="caution">
    <text evidence="6">The sequence shown here is derived from an EMBL/GenBank/DDBJ whole genome shotgun (WGS) entry which is preliminary data.</text>
</comment>
<evidence type="ECO:0000256" key="2">
    <source>
        <dbReference type="ARBA" id="ARBA00007267"/>
    </source>
</evidence>
<evidence type="ECO:0000313" key="6">
    <source>
        <dbReference type="EMBL" id="KAH0448760.1"/>
    </source>
</evidence>
<accession>A0AAV7FZE0</accession>
<evidence type="ECO:0000256" key="4">
    <source>
        <dbReference type="SAM" id="MobiDB-lite"/>
    </source>
</evidence>
<feature type="region of interest" description="Disordered" evidence="4">
    <location>
        <begin position="330"/>
        <end position="374"/>
    </location>
</feature>
<dbReference type="GO" id="GO:0006355">
    <property type="term" value="P:regulation of DNA-templated transcription"/>
    <property type="evidence" value="ECO:0007669"/>
    <property type="project" value="TreeGrafter"/>
</dbReference>
<dbReference type="PROSITE" id="PS51634">
    <property type="entry name" value="CRC"/>
    <property type="match status" value="1"/>
</dbReference>